<dbReference type="Pfam" id="PF02518">
    <property type="entry name" value="HATPase_c"/>
    <property type="match status" value="1"/>
</dbReference>
<accession>A0ABS5XIQ8</accession>
<reference evidence="2 3" key="1">
    <citation type="submission" date="2021-04" db="EMBL/GenBank/DDBJ databases">
        <title>Pseudomonas boanensis sp. nov., a bacterium isolated from river water used for household purposes in Boane District, Mozambique.</title>
        <authorList>
            <person name="Nicklasson M."/>
            <person name="Martin-Rodriguez A.J."/>
            <person name="Thorell K."/>
            <person name="Neves L."/>
            <person name="Mussagy A."/>
            <person name="Rydberg H.A."/>
            <person name="Hernroth B."/>
            <person name="Svensson-Stadler L."/>
            <person name="Sjoling A."/>
        </authorList>
    </citation>
    <scope>NUCLEOTIDE SEQUENCE [LARGE SCALE GENOMIC DNA]</scope>
    <source>
        <strain evidence="2 3">DB1</strain>
    </source>
</reference>
<gene>
    <name evidence="2" type="ORF">J7302_15725</name>
</gene>
<keyword evidence="2" id="KW-0547">Nucleotide-binding</keyword>
<dbReference type="InterPro" id="IPR003594">
    <property type="entry name" value="HATPase_dom"/>
</dbReference>
<dbReference type="Gene3D" id="3.30.565.10">
    <property type="entry name" value="Histidine kinase-like ATPase, C-terminal domain"/>
    <property type="match status" value="1"/>
</dbReference>
<feature type="domain" description="Histidine kinase/HSP90-like ATPase" evidence="1">
    <location>
        <begin position="137"/>
        <end position="278"/>
    </location>
</feature>
<dbReference type="Proteomes" id="UP001519667">
    <property type="component" value="Unassembled WGS sequence"/>
</dbReference>
<keyword evidence="2" id="KW-0067">ATP-binding</keyword>
<protein>
    <submittedName>
        <fullName evidence="2">ATP-binding protein</fullName>
    </submittedName>
</protein>
<sequence>MSITTISIPRLNDELWDYMQLARIWQATVSAPPRSEVHFEFLGCDFLRPNAVVILGGLIRLLQGAGRIVRVHANTMRDSVQANLMQNGFLHAMGASCNPWRGNAIPYQEFTVADEERIVSSLRNDWLGRGWISVSDRLAYAIMGQVWELFINAFEHGQSPIGVICCGQHFPRRRELLLSIADFGVGIPANVRDFLQRDCHGGDAMMQAFHRGFSTAGSAMPRGMGLDLVKEFVQKTNGCLEIFSYDGHARVDAQGERYQNIGPIFAGTLVQIRLRCDDKFYLLSNELNEQPFF</sequence>
<comment type="caution">
    <text evidence="2">The sequence shown here is derived from an EMBL/GenBank/DDBJ whole genome shotgun (WGS) entry which is preliminary data.</text>
</comment>
<keyword evidence="3" id="KW-1185">Reference proteome</keyword>
<dbReference type="EMBL" id="JAGTIS010000008">
    <property type="protein sequence ID" value="MBT8767562.1"/>
    <property type="molecule type" value="Genomic_DNA"/>
</dbReference>
<evidence type="ECO:0000313" key="2">
    <source>
        <dbReference type="EMBL" id="MBT8767562.1"/>
    </source>
</evidence>
<dbReference type="GO" id="GO:0005524">
    <property type="term" value="F:ATP binding"/>
    <property type="evidence" value="ECO:0007669"/>
    <property type="project" value="UniProtKB-KW"/>
</dbReference>
<proteinExistence type="predicted"/>
<dbReference type="SUPFAM" id="SSF55874">
    <property type="entry name" value="ATPase domain of HSP90 chaperone/DNA topoisomerase II/histidine kinase"/>
    <property type="match status" value="1"/>
</dbReference>
<dbReference type="InterPro" id="IPR036890">
    <property type="entry name" value="HATPase_C_sf"/>
</dbReference>
<dbReference type="RefSeq" id="WP_215376640.1">
    <property type="nucleotide sequence ID" value="NZ_JAGTIS010000008.1"/>
</dbReference>
<dbReference type="SMART" id="SM00387">
    <property type="entry name" value="HATPase_c"/>
    <property type="match status" value="1"/>
</dbReference>
<evidence type="ECO:0000259" key="1">
    <source>
        <dbReference type="SMART" id="SM00387"/>
    </source>
</evidence>
<evidence type="ECO:0000313" key="3">
    <source>
        <dbReference type="Proteomes" id="UP001519667"/>
    </source>
</evidence>
<organism evidence="2 3">
    <name type="scientific">Metapseudomonas boanensis</name>
    <dbReference type="NCBI Taxonomy" id="2822138"/>
    <lineage>
        <taxon>Bacteria</taxon>
        <taxon>Pseudomonadati</taxon>
        <taxon>Pseudomonadota</taxon>
        <taxon>Gammaproteobacteria</taxon>
        <taxon>Pseudomonadales</taxon>
        <taxon>Pseudomonadaceae</taxon>
        <taxon>Metapseudomonas</taxon>
    </lineage>
</organism>
<name>A0ABS5XIQ8_9GAMM</name>